<dbReference type="EMBL" id="UOFJ01000531">
    <property type="protein sequence ID" value="VAW70569.1"/>
    <property type="molecule type" value="Genomic_DNA"/>
</dbReference>
<proteinExistence type="predicted"/>
<reference evidence="2" key="1">
    <citation type="submission" date="2018-06" db="EMBL/GenBank/DDBJ databases">
        <authorList>
            <person name="Zhirakovskaya E."/>
        </authorList>
    </citation>
    <scope>NUCLEOTIDE SEQUENCE</scope>
</reference>
<feature type="domain" description="Cyclic nucleotide-binding" evidence="1">
    <location>
        <begin position="49"/>
        <end position="96"/>
    </location>
</feature>
<evidence type="ECO:0000259" key="1">
    <source>
        <dbReference type="Pfam" id="PF00027"/>
    </source>
</evidence>
<evidence type="ECO:0000313" key="2">
    <source>
        <dbReference type="EMBL" id="VAW70569.1"/>
    </source>
</evidence>
<dbReference type="InterPro" id="IPR000595">
    <property type="entry name" value="cNMP-bd_dom"/>
</dbReference>
<protein>
    <recommendedName>
        <fullName evidence="1">Cyclic nucleotide-binding domain-containing protein</fullName>
    </recommendedName>
</protein>
<sequence length="112" mass="12573">MQFFNSRKSSPDAPELSRFQEIKATYPELGDINDVGWKSTITHARIFEAPPETTLFSGDIPCNNFMLILGGTIRVYQAAEDGREKTLYRVEAGDLCILSLNSLLKNRSFNAI</sequence>
<name>A0A3B0Y8T6_9ZZZZ</name>
<dbReference type="SUPFAM" id="SSF51206">
    <property type="entry name" value="cAMP-binding domain-like"/>
    <property type="match status" value="1"/>
</dbReference>
<organism evidence="2">
    <name type="scientific">hydrothermal vent metagenome</name>
    <dbReference type="NCBI Taxonomy" id="652676"/>
    <lineage>
        <taxon>unclassified sequences</taxon>
        <taxon>metagenomes</taxon>
        <taxon>ecological metagenomes</taxon>
    </lineage>
</organism>
<dbReference type="Pfam" id="PF00027">
    <property type="entry name" value="cNMP_binding"/>
    <property type="match status" value="1"/>
</dbReference>
<accession>A0A3B0Y8T6</accession>
<gene>
    <name evidence="2" type="ORF">MNBD_GAMMA10-3151</name>
</gene>
<feature type="non-terminal residue" evidence="2">
    <location>
        <position position="112"/>
    </location>
</feature>
<dbReference type="InterPro" id="IPR014710">
    <property type="entry name" value="RmlC-like_jellyroll"/>
</dbReference>
<dbReference type="InterPro" id="IPR018490">
    <property type="entry name" value="cNMP-bd_dom_sf"/>
</dbReference>
<dbReference type="Gene3D" id="2.60.120.10">
    <property type="entry name" value="Jelly Rolls"/>
    <property type="match status" value="1"/>
</dbReference>
<dbReference type="AlphaFoldDB" id="A0A3B0Y8T6"/>